<dbReference type="PANTHER" id="PTHR42954">
    <property type="entry name" value="FE(2+) TRANSPORT PROTEIN A"/>
    <property type="match status" value="1"/>
</dbReference>
<dbReference type="Pfam" id="PF04023">
    <property type="entry name" value="FeoA"/>
    <property type="match status" value="1"/>
</dbReference>
<protein>
    <recommendedName>
        <fullName evidence="2">Ferrous iron transporter FeoA-like domain-containing protein</fullName>
    </recommendedName>
</protein>
<dbReference type="SUPFAM" id="SSF50037">
    <property type="entry name" value="C-terminal domain of transcriptional repressors"/>
    <property type="match status" value="1"/>
</dbReference>
<accession>A0A381T0D3</accession>
<proteinExistence type="predicted"/>
<gene>
    <name evidence="3" type="ORF">METZ01_LOCUS59947</name>
</gene>
<dbReference type="InterPro" id="IPR007167">
    <property type="entry name" value="Fe-transptr_FeoA-like"/>
</dbReference>
<organism evidence="3">
    <name type="scientific">marine metagenome</name>
    <dbReference type="NCBI Taxonomy" id="408172"/>
    <lineage>
        <taxon>unclassified sequences</taxon>
        <taxon>metagenomes</taxon>
        <taxon>ecological metagenomes</taxon>
    </lineage>
</organism>
<dbReference type="SMART" id="SM00899">
    <property type="entry name" value="FeoA"/>
    <property type="match status" value="1"/>
</dbReference>
<dbReference type="InterPro" id="IPR052713">
    <property type="entry name" value="FeoA"/>
</dbReference>
<reference evidence="3" key="1">
    <citation type="submission" date="2018-05" db="EMBL/GenBank/DDBJ databases">
        <authorList>
            <person name="Lanie J.A."/>
            <person name="Ng W.-L."/>
            <person name="Kazmierczak K.M."/>
            <person name="Andrzejewski T.M."/>
            <person name="Davidsen T.M."/>
            <person name="Wayne K.J."/>
            <person name="Tettelin H."/>
            <person name="Glass J.I."/>
            <person name="Rusch D."/>
            <person name="Podicherti R."/>
            <person name="Tsui H.-C.T."/>
            <person name="Winkler M.E."/>
        </authorList>
    </citation>
    <scope>NUCLEOTIDE SEQUENCE</scope>
</reference>
<dbReference type="InterPro" id="IPR008988">
    <property type="entry name" value="Transcriptional_repressor_C"/>
</dbReference>
<dbReference type="Gene3D" id="2.30.30.90">
    <property type="match status" value="1"/>
</dbReference>
<name>A0A381T0D3_9ZZZZ</name>
<keyword evidence="1" id="KW-0408">Iron</keyword>
<sequence>MTVGDLQQGDMAVVKSFLGGLDSQSRFMEMGILPGVELRLVKFAPLGGTIELKVRDYYVSIRQQDALNIVIEN</sequence>
<evidence type="ECO:0000259" key="2">
    <source>
        <dbReference type="SMART" id="SM00899"/>
    </source>
</evidence>
<evidence type="ECO:0000313" key="3">
    <source>
        <dbReference type="EMBL" id="SVA07093.1"/>
    </source>
</evidence>
<evidence type="ECO:0000256" key="1">
    <source>
        <dbReference type="ARBA" id="ARBA00023004"/>
    </source>
</evidence>
<dbReference type="PANTHER" id="PTHR42954:SF2">
    <property type="entry name" value="FE(2+) TRANSPORT PROTEIN A"/>
    <property type="match status" value="1"/>
</dbReference>
<feature type="domain" description="Ferrous iron transporter FeoA-like" evidence="2">
    <location>
        <begin position="1"/>
        <end position="73"/>
    </location>
</feature>
<dbReference type="EMBL" id="UINC01003525">
    <property type="protein sequence ID" value="SVA07093.1"/>
    <property type="molecule type" value="Genomic_DNA"/>
</dbReference>
<dbReference type="AlphaFoldDB" id="A0A381T0D3"/>
<dbReference type="InterPro" id="IPR038157">
    <property type="entry name" value="FeoA_core_dom"/>
</dbReference>
<dbReference type="GO" id="GO:0046914">
    <property type="term" value="F:transition metal ion binding"/>
    <property type="evidence" value="ECO:0007669"/>
    <property type="project" value="InterPro"/>
</dbReference>